<evidence type="ECO:0000313" key="9">
    <source>
        <dbReference type="Proteomes" id="UP000285883"/>
    </source>
</evidence>
<accession>A0A421GVC1</accession>
<dbReference type="InterPro" id="IPR018247">
    <property type="entry name" value="EF_Hand_1_Ca_BS"/>
</dbReference>
<dbReference type="Pfam" id="PF13202">
    <property type="entry name" value="EF-hand_5"/>
    <property type="match status" value="2"/>
</dbReference>
<gene>
    <name evidence="6" type="ORF">BBI17_002867</name>
    <name evidence="7" type="ORF">BBO99_00002924</name>
    <name evidence="4" type="ORF">JM16_002890</name>
    <name evidence="5" type="ORF">JM18_002434</name>
</gene>
<dbReference type="Proteomes" id="UP000785171">
    <property type="component" value="Unassembled WGS sequence"/>
</dbReference>
<feature type="compositionally biased region" description="Polar residues" evidence="2">
    <location>
        <begin position="115"/>
        <end position="133"/>
    </location>
</feature>
<dbReference type="InterPro" id="IPR002048">
    <property type="entry name" value="EF_hand_dom"/>
</dbReference>
<sequence>MLTQGKNPFGPNYTVKQVEHLAVALARLDEDGSGDLDQSEWMHLVQFCGLAGTDAKNTVVSMDNLFHALDRDSSGAISIRELLPTLFTRATPDQLQQMRVLVQTRMKAIRDQPLLQATTNSTTTDGADNSMSE</sequence>
<keyword evidence="1" id="KW-0106">Calcium</keyword>
<evidence type="ECO:0000313" key="7">
    <source>
        <dbReference type="EMBL" id="RLN82406.1"/>
    </source>
</evidence>
<organism evidence="7 8">
    <name type="scientific">Phytophthora kernoviae</name>
    <dbReference type="NCBI Taxonomy" id="325452"/>
    <lineage>
        <taxon>Eukaryota</taxon>
        <taxon>Sar</taxon>
        <taxon>Stramenopiles</taxon>
        <taxon>Oomycota</taxon>
        <taxon>Peronosporomycetes</taxon>
        <taxon>Peronosporales</taxon>
        <taxon>Peronosporaceae</taxon>
        <taxon>Phytophthora</taxon>
    </lineage>
</organism>
<evidence type="ECO:0000256" key="1">
    <source>
        <dbReference type="ARBA" id="ARBA00022837"/>
    </source>
</evidence>
<dbReference type="PROSITE" id="PS50222">
    <property type="entry name" value="EF_HAND_2"/>
    <property type="match status" value="1"/>
</dbReference>
<reference evidence="8 9" key="2">
    <citation type="submission" date="2018-07" db="EMBL/GenBank/DDBJ databases">
        <title>Genome sequencing of oomycete isolates from Chile give support for New Zealand origin for Phytophthora kernoviae and make available the first Nothophytophthora sp. genome.</title>
        <authorList>
            <person name="Studholme D.J."/>
            <person name="Sanfuentes E."/>
            <person name="Panda P."/>
            <person name="Hill R."/>
            <person name="Sambles C."/>
            <person name="Grant M."/>
            <person name="Williams N.M."/>
            <person name="Mcdougal R.L."/>
        </authorList>
    </citation>
    <scope>NUCLEOTIDE SEQUENCE [LARGE SCALE GENOMIC DNA]</scope>
    <source>
        <strain evidence="6">Chile2</strain>
        <strain evidence="7">Chile4</strain>
    </source>
</reference>
<dbReference type="Gene3D" id="1.10.238.10">
    <property type="entry name" value="EF-hand"/>
    <property type="match status" value="1"/>
</dbReference>
<evidence type="ECO:0000313" key="8">
    <source>
        <dbReference type="Proteomes" id="UP000285624"/>
    </source>
</evidence>
<feature type="region of interest" description="Disordered" evidence="2">
    <location>
        <begin position="114"/>
        <end position="133"/>
    </location>
</feature>
<evidence type="ECO:0000259" key="3">
    <source>
        <dbReference type="PROSITE" id="PS50222"/>
    </source>
</evidence>
<feature type="domain" description="EF-hand" evidence="3">
    <location>
        <begin position="16"/>
        <end position="51"/>
    </location>
</feature>
<keyword evidence="8" id="KW-1185">Reference proteome</keyword>
<evidence type="ECO:0000256" key="2">
    <source>
        <dbReference type="SAM" id="MobiDB-lite"/>
    </source>
</evidence>
<dbReference type="EMBL" id="MBDN02000054">
    <property type="protein sequence ID" value="RLN82406.1"/>
    <property type="molecule type" value="Genomic_DNA"/>
</dbReference>
<evidence type="ECO:0000313" key="6">
    <source>
        <dbReference type="EMBL" id="RLN43934.1"/>
    </source>
</evidence>
<dbReference type="EMBL" id="JPWU03000038">
    <property type="protein sequence ID" value="KAG2530020.1"/>
    <property type="molecule type" value="Genomic_DNA"/>
</dbReference>
<evidence type="ECO:0000313" key="5">
    <source>
        <dbReference type="EMBL" id="KAG2530020.1"/>
    </source>
</evidence>
<comment type="caution">
    <text evidence="7">The sequence shown here is derived from an EMBL/GenBank/DDBJ whole genome shotgun (WGS) entry which is preliminary data.</text>
</comment>
<dbReference type="AlphaFoldDB" id="A0A421GVC1"/>
<dbReference type="Proteomes" id="UP000285624">
    <property type="component" value="Unassembled WGS sequence"/>
</dbReference>
<name>A0A421GVC1_9STRA</name>
<dbReference type="PROSITE" id="PS00018">
    <property type="entry name" value="EF_HAND_1"/>
    <property type="match status" value="2"/>
</dbReference>
<dbReference type="EMBL" id="MAYM02000336">
    <property type="protein sequence ID" value="RLN43934.1"/>
    <property type="molecule type" value="Genomic_DNA"/>
</dbReference>
<dbReference type="Proteomes" id="UP000792063">
    <property type="component" value="Unassembled WGS sequence"/>
</dbReference>
<dbReference type="GO" id="GO:0005509">
    <property type="term" value="F:calcium ion binding"/>
    <property type="evidence" value="ECO:0007669"/>
    <property type="project" value="InterPro"/>
</dbReference>
<proteinExistence type="predicted"/>
<dbReference type="InterPro" id="IPR011992">
    <property type="entry name" value="EF-hand-dom_pair"/>
</dbReference>
<protein>
    <recommendedName>
        <fullName evidence="3">EF-hand domain-containing protein</fullName>
    </recommendedName>
</protein>
<dbReference type="EMBL" id="JPWV03000061">
    <property type="protein sequence ID" value="KAG2527038.1"/>
    <property type="molecule type" value="Genomic_DNA"/>
</dbReference>
<dbReference type="SUPFAM" id="SSF47473">
    <property type="entry name" value="EF-hand"/>
    <property type="match status" value="1"/>
</dbReference>
<dbReference type="STRING" id="325452.A0A421GVC1"/>
<dbReference type="Proteomes" id="UP000285883">
    <property type="component" value="Unassembled WGS sequence"/>
</dbReference>
<reference evidence="4" key="3">
    <citation type="submission" date="2020-06" db="EMBL/GenBank/DDBJ databases">
        <authorList>
            <person name="Studholme D.J."/>
        </authorList>
    </citation>
    <scope>NUCLEOTIDE SEQUENCE</scope>
    <source>
        <strain evidence="4">NZFS 2646</strain>
        <strain evidence="5">NZFS 3630</strain>
    </source>
</reference>
<evidence type="ECO:0000313" key="4">
    <source>
        <dbReference type="EMBL" id="KAG2527038.1"/>
    </source>
</evidence>
<reference evidence="4" key="1">
    <citation type="journal article" date="2015" name="Genom Data">
        <title>Genome sequences of six Phytophthora species associated with forests in New Zealand.</title>
        <authorList>
            <person name="Studholme D.J."/>
            <person name="McDougal R.L."/>
            <person name="Sambles C."/>
            <person name="Hansen E."/>
            <person name="Hardy G."/>
            <person name="Grant M."/>
            <person name="Ganley R.J."/>
            <person name="Williams N.M."/>
        </authorList>
    </citation>
    <scope>NUCLEOTIDE SEQUENCE</scope>
    <source>
        <strain evidence="4">NZFS 2646</strain>
        <strain evidence="5">NZFS 3630</strain>
    </source>
</reference>